<keyword evidence="1" id="KW-0812">Transmembrane</keyword>
<proteinExistence type="predicted"/>
<protein>
    <submittedName>
        <fullName evidence="2">Uncharacterized protein</fullName>
    </submittedName>
</protein>
<sequence>MATAGAMWRRRVRRWLLRRVVVWSLRFVVAGCSTLGWRLTVGGGFWLRVGGMSAGWGIWSCSFGA</sequence>
<keyword evidence="3" id="KW-1185">Reference proteome</keyword>
<dbReference type="Proteomes" id="UP000007015">
    <property type="component" value="Chromosome 8"/>
</dbReference>
<keyword evidence="1" id="KW-1133">Transmembrane helix</keyword>
<organism evidence="2 3">
    <name type="scientific">Oryza sativa subsp. indica</name>
    <name type="common">Rice</name>
    <dbReference type="NCBI Taxonomy" id="39946"/>
    <lineage>
        <taxon>Eukaryota</taxon>
        <taxon>Viridiplantae</taxon>
        <taxon>Streptophyta</taxon>
        <taxon>Embryophyta</taxon>
        <taxon>Tracheophyta</taxon>
        <taxon>Spermatophyta</taxon>
        <taxon>Magnoliopsida</taxon>
        <taxon>Liliopsida</taxon>
        <taxon>Poales</taxon>
        <taxon>Poaceae</taxon>
        <taxon>BOP clade</taxon>
        <taxon>Oryzoideae</taxon>
        <taxon>Oryzeae</taxon>
        <taxon>Oryzinae</taxon>
        <taxon>Oryza</taxon>
        <taxon>Oryza sativa</taxon>
    </lineage>
</organism>
<evidence type="ECO:0000313" key="3">
    <source>
        <dbReference type="Proteomes" id="UP000007015"/>
    </source>
</evidence>
<feature type="transmembrane region" description="Helical" evidence="1">
    <location>
        <begin position="20"/>
        <end position="39"/>
    </location>
</feature>
<evidence type="ECO:0000256" key="1">
    <source>
        <dbReference type="SAM" id="Phobius"/>
    </source>
</evidence>
<accession>B8B8Z7</accession>
<keyword evidence="1" id="KW-0472">Membrane</keyword>
<evidence type="ECO:0000313" key="2">
    <source>
        <dbReference type="EMBL" id="EEC83244.1"/>
    </source>
</evidence>
<dbReference type="Gramene" id="BGIOSGA027302-TA">
    <property type="protein sequence ID" value="BGIOSGA027302-PA"/>
    <property type="gene ID" value="BGIOSGA027302"/>
</dbReference>
<dbReference type="AlphaFoldDB" id="B8B8Z7"/>
<dbReference type="HOGENOM" id="CLU_2853793_0_0_1"/>
<dbReference type="EMBL" id="CM000133">
    <property type="protein sequence ID" value="EEC83244.1"/>
    <property type="molecule type" value="Genomic_DNA"/>
</dbReference>
<reference evidence="2 3" key="1">
    <citation type="journal article" date="2005" name="PLoS Biol.">
        <title>The genomes of Oryza sativa: a history of duplications.</title>
        <authorList>
            <person name="Yu J."/>
            <person name="Wang J."/>
            <person name="Lin W."/>
            <person name="Li S."/>
            <person name="Li H."/>
            <person name="Zhou J."/>
            <person name="Ni P."/>
            <person name="Dong W."/>
            <person name="Hu S."/>
            <person name="Zeng C."/>
            <person name="Zhang J."/>
            <person name="Zhang Y."/>
            <person name="Li R."/>
            <person name="Xu Z."/>
            <person name="Li S."/>
            <person name="Li X."/>
            <person name="Zheng H."/>
            <person name="Cong L."/>
            <person name="Lin L."/>
            <person name="Yin J."/>
            <person name="Geng J."/>
            <person name="Li G."/>
            <person name="Shi J."/>
            <person name="Liu J."/>
            <person name="Lv H."/>
            <person name="Li J."/>
            <person name="Wang J."/>
            <person name="Deng Y."/>
            <person name="Ran L."/>
            <person name="Shi X."/>
            <person name="Wang X."/>
            <person name="Wu Q."/>
            <person name="Li C."/>
            <person name="Ren X."/>
            <person name="Wang J."/>
            <person name="Wang X."/>
            <person name="Li D."/>
            <person name="Liu D."/>
            <person name="Zhang X."/>
            <person name="Ji Z."/>
            <person name="Zhao W."/>
            <person name="Sun Y."/>
            <person name="Zhang Z."/>
            <person name="Bao J."/>
            <person name="Han Y."/>
            <person name="Dong L."/>
            <person name="Ji J."/>
            <person name="Chen P."/>
            <person name="Wu S."/>
            <person name="Liu J."/>
            <person name="Xiao Y."/>
            <person name="Bu D."/>
            <person name="Tan J."/>
            <person name="Yang L."/>
            <person name="Ye C."/>
            <person name="Zhang J."/>
            <person name="Xu J."/>
            <person name="Zhou Y."/>
            <person name="Yu Y."/>
            <person name="Zhang B."/>
            <person name="Zhuang S."/>
            <person name="Wei H."/>
            <person name="Liu B."/>
            <person name="Lei M."/>
            <person name="Yu H."/>
            <person name="Li Y."/>
            <person name="Xu H."/>
            <person name="Wei S."/>
            <person name="He X."/>
            <person name="Fang L."/>
            <person name="Zhang Z."/>
            <person name="Zhang Y."/>
            <person name="Huang X."/>
            <person name="Su Z."/>
            <person name="Tong W."/>
            <person name="Li J."/>
            <person name="Tong Z."/>
            <person name="Li S."/>
            <person name="Ye J."/>
            <person name="Wang L."/>
            <person name="Fang L."/>
            <person name="Lei T."/>
            <person name="Chen C."/>
            <person name="Chen H."/>
            <person name="Xu Z."/>
            <person name="Li H."/>
            <person name="Huang H."/>
            <person name="Zhang F."/>
            <person name="Xu H."/>
            <person name="Li N."/>
            <person name="Zhao C."/>
            <person name="Li S."/>
            <person name="Dong L."/>
            <person name="Huang Y."/>
            <person name="Li L."/>
            <person name="Xi Y."/>
            <person name="Qi Q."/>
            <person name="Li W."/>
            <person name="Zhang B."/>
            <person name="Hu W."/>
            <person name="Zhang Y."/>
            <person name="Tian X."/>
            <person name="Jiao Y."/>
            <person name="Liang X."/>
            <person name="Jin J."/>
            <person name="Gao L."/>
            <person name="Zheng W."/>
            <person name="Hao B."/>
            <person name="Liu S."/>
            <person name="Wang W."/>
            <person name="Yuan L."/>
            <person name="Cao M."/>
            <person name="McDermott J."/>
            <person name="Samudrala R."/>
            <person name="Wang J."/>
            <person name="Wong G.K."/>
            <person name="Yang H."/>
        </authorList>
    </citation>
    <scope>NUCLEOTIDE SEQUENCE [LARGE SCALE GENOMIC DNA]</scope>
    <source>
        <strain evidence="3">cv. 93-11</strain>
    </source>
</reference>
<gene>
    <name evidence="2" type="ORF">OsI_28560</name>
</gene>
<name>B8B8Z7_ORYSI</name>